<dbReference type="PROSITE" id="PS52035">
    <property type="entry name" value="PEPTIDASE_M14"/>
    <property type="match status" value="1"/>
</dbReference>
<dbReference type="Pfam" id="PF00246">
    <property type="entry name" value="Peptidase_M14"/>
    <property type="match status" value="1"/>
</dbReference>
<comment type="caution">
    <text evidence="10">The sequence shown here is derived from an EMBL/GenBank/DDBJ whole genome shotgun (WGS) entry which is preliminary data.</text>
</comment>
<dbReference type="InterPro" id="IPR000834">
    <property type="entry name" value="Peptidase_M14"/>
</dbReference>
<evidence type="ECO:0000256" key="8">
    <source>
        <dbReference type="SAM" id="SignalP"/>
    </source>
</evidence>
<dbReference type="Gene3D" id="3.40.630.10">
    <property type="entry name" value="Zn peptidases"/>
    <property type="match status" value="1"/>
</dbReference>
<keyword evidence="5" id="KW-0862">Zinc</keyword>
<feature type="domain" description="Peptidase M14" evidence="9">
    <location>
        <begin position="79"/>
        <end position="419"/>
    </location>
</feature>
<dbReference type="GO" id="GO:0008270">
    <property type="term" value="F:zinc ion binding"/>
    <property type="evidence" value="ECO:0007669"/>
    <property type="project" value="InterPro"/>
</dbReference>
<feature type="signal peptide" evidence="8">
    <location>
        <begin position="1"/>
        <end position="21"/>
    </location>
</feature>
<gene>
    <name evidence="10" type="ORF">QBC47DRAFT_47650</name>
</gene>
<evidence type="ECO:0000259" key="9">
    <source>
        <dbReference type="PROSITE" id="PS52035"/>
    </source>
</evidence>
<sequence length="444" mass="49031">MRATAFVCLLAQGLLASACLTEEELRGFRHNLPILHRRQRAQTNKTNDGTIPRGLGDRFKNGTVAPRGIGSQTGANFTSFYSMDQIQSATLGLVNEFNLTYFELPLKTFENRTMYGLKMPGKAGPTVLLQAGIHARERGGPDHLINFVADLLWAQREGTGLVYGGMSYTAQDVLTALSHGLVVLPLVNPDGVAFDHATNGCWRKNRNPASARPNDTDATTGVDLNRNFASVWDFRKEMAPISDDILSVSDDPESEVFHGTAPLSEPEARNIDWVMDQMPDLRWMADLHSHATQILYAWGHDTNQVRDPSMNLLNRSYDGKRGAVPDDLAKGYVYAEYIEQQRLDRITILSSRVADGMLGAAGRSYTAQISVGLYPTTGVVTDHVMYRSLVDSSKKTADAITIEFGQYNRDALCSFYPTVPMHNFNMMDVGAGLMEFLLEAARLG</sequence>
<keyword evidence="8" id="KW-0732">Signal</keyword>
<dbReference type="SUPFAM" id="SSF53187">
    <property type="entry name" value="Zn-dependent exopeptidases"/>
    <property type="match status" value="1"/>
</dbReference>
<evidence type="ECO:0000313" key="11">
    <source>
        <dbReference type="Proteomes" id="UP001239445"/>
    </source>
</evidence>
<evidence type="ECO:0000256" key="6">
    <source>
        <dbReference type="ARBA" id="ARBA00023049"/>
    </source>
</evidence>
<dbReference type="GO" id="GO:0004181">
    <property type="term" value="F:metallocarboxypeptidase activity"/>
    <property type="evidence" value="ECO:0007669"/>
    <property type="project" value="InterPro"/>
</dbReference>
<keyword evidence="6" id="KW-0482">Metalloprotease</keyword>
<organism evidence="10 11">
    <name type="scientific">Echria macrotheca</name>
    <dbReference type="NCBI Taxonomy" id="438768"/>
    <lineage>
        <taxon>Eukaryota</taxon>
        <taxon>Fungi</taxon>
        <taxon>Dikarya</taxon>
        <taxon>Ascomycota</taxon>
        <taxon>Pezizomycotina</taxon>
        <taxon>Sordariomycetes</taxon>
        <taxon>Sordariomycetidae</taxon>
        <taxon>Sordariales</taxon>
        <taxon>Schizotheciaceae</taxon>
        <taxon>Echria</taxon>
    </lineage>
</organism>
<keyword evidence="11" id="KW-1185">Reference proteome</keyword>
<feature type="chain" id="PRO_5042574362" evidence="8">
    <location>
        <begin position="22"/>
        <end position="444"/>
    </location>
</feature>
<dbReference type="EMBL" id="MU839837">
    <property type="protein sequence ID" value="KAK1753753.1"/>
    <property type="molecule type" value="Genomic_DNA"/>
</dbReference>
<accession>A0AAJ0BB20</accession>
<evidence type="ECO:0000256" key="5">
    <source>
        <dbReference type="ARBA" id="ARBA00022833"/>
    </source>
</evidence>
<evidence type="ECO:0000313" key="10">
    <source>
        <dbReference type="EMBL" id="KAK1753753.1"/>
    </source>
</evidence>
<reference evidence="10" key="1">
    <citation type="submission" date="2023-06" db="EMBL/GenBank/DDBJ databases">
        <title>Genome-scale phylogeny and comparative genomics of the fungal order Sordariales.</title>
        <authorList>
            <consortium name="Lawrence Berkeley National Laboratory"/>
            <person name="Hensen N."/>
            <person name="Bonometti L."/>
            <person name="Westerberg I."/>
            <person name="Brannstrom I.O."/>
            <person name="Guillou S."/>
            <person name="Cros-Aarteil S."/>
            <person name="Calhoun S."/>
            <person name="Haridas S."/>
            <person name="Kuo A."/>
            <person name="Mondo S."/>
            <person name="Pangilinan J."/>
            <person name="Riley R."/>
            <person name="Labutti K."/>
            <person name="Andreopoulos B."/>
            <person name="Lipzen A."/>
            <person name="Chen C."/>
            <person name="Yanf M."/>
            <person name="Daum C."/>
            <person name="Ng V."/>
            <person name="Clum A."/>
            <person name="Steindorff A."/>
            <person name="Ohm R."/>
            <person name="Martin F."/>
            <person name="Silar P."/>
            <person name="Natvig D."/>
            <person name="Lalanne C."/>
            <person name="Gautier V."/>
            <person name="Ament-Velasquez S.L."/>
            <person name="Kruys A."/>
            <person name="Hutchinson M.I."/>
            <person name="Powell A.J."/>
            <person name="Barry K."/>
            <person name="Miller A.N."/>
            <person name="Grigoriev I.V."/>
            <person name="Debuchy R."/>
            <person name="Gladieux P."/>
            <person name="Thoren M.H."/>
            <person name="Johannesson H."/>
        </authorList>
    </citation>
    <scope>NUCLEOTIDE SEQUENCE</scope>
    <source>
        <strain evidence="10">PSN4</strain>
    </source>
</reference>
<dbReference type="GO" id="GO:0006508">
    <property type="term" value="P:proteolysis"/>
    <property type="evidence" value="ECO:0007669"/>
    <property type="project" value="UniProtKB-KW"/>
</dbReference>
<dbReference type="AlphaFoldDB" id="A0AAJ0BB20"/>
<evidence type="ECO:0000256" key="7">
    <source>
        <dbReference type="PROSITE-ProRule" id="PRU01379"/>
    </source>
</evidence>
<dbReference type="PANTHER" id="PTHR11705:SF143">
    <property type="entry name" value="SLL0236 PROTEIN"/>
    <property type="match status" value="1"/>
</dbReference>
<protein>
    <submittedName>
        <fullName evidence="10">Peptidase</fullName>
    </submittedName>
</protein>
<dbReference type="PROSITE" id="PS51257">
    <property type="entry name" value="PROKAR_LIPOPROTEIN"/>
    <property type="match status" value="1"/>
</dbReference>
<evidence type="ECO:0000256" key="4">
    <source>
        <dbReference type="ARBA" id="ARBA00022801"/>
    </source>
</evidence>
<evidence type="ECO:0000256" key="1">
    <source>
        <dbReference type="ARBA" id="ARBA00001947"/>
    </source>
</evidence>
<keyword evidence="4" id="KW-0378">Hydrolase</keyword>
<evidence type="ECO:0000256" key="3">
    <source>
        <dbReference type="ARBA" id="ARBA00022670"/>
    </source>
</evidence>
<comment type="similarity">
    <text evidence="2 7">Belongs to the peptidase M14 family.</text>
</comment>
<dbReference type="PANTHER" id="PTHR11705">
    <property type="entry name" value="PROTEASE FAMILY M14 CARBOXYPEPTIDASE A,B"/>
    <property type="match status" value="1"/>
</dbReference>
<dbReference type="SMART" id="SM00631">
    <property type="entry name" value="Zn_pept"/>
    <property type="match status" value="1"/>
</dbReference>
<keyword evidence="3" id="KW-0645">Protease</keyword>
<name>A0AAJ0BB20_9PEZI</name>
<dbReference type="Proteomes" id="UP001239445">
    <property type="component" value="Unassembled WGS sequence"/>
</dbReference>
<comment type="caution">
    <text evidence="7">Lacks conserved residue(s) required for the propagation of feature annotation.</text>
</comment>
<proteinExistence type="inferred from homology"/>
<comment type="cofactor">
    <cofactor evidence="1">
        <name>Zn(2+)</name>
        <dbReference type="ChEBI" id="CHEBI:29105"/>
    </cofactor>
</comment>
<evidence type="ECO:0000256" key="2">
    <source>
        <dbReference type="ARBA" id="ARBA00005988"/>
    </source>
</evidence>